<dbReference type="GO" id="GO:0009073">
    <property type="term" value="P:aromatic amino acid family biosynthetic process"/>
    <property type="evidence" value="ECO:0007669"/>
    <property type="project" value="UniProtKB-KW"/>
</dbReference>
<dbReference type="UniPathway" id="UPA00053">
    <property type="reaction ID" value="UER00087"/>
</dbReference>
<feature type="active site" description="Proton acceptor" evidence="8">
    <location>
        <position position="66"/>
    </location>
</feature>
<dbReference type="InterPro" id="IPR041121">
    <property type="entry name" value="SDH_C"/>
</dbReference>
<dbReference type="InterPro" id="IPR011342">
    <property type="entry name" value="Shikimate_DH"/>
</dbReference>
<feature type="binding site" evidence="8">
    <location>
        <position position="249"/>
    </location>
    <ligand>
        <name>shikimate</name>
        <dbReference type="ChEBI" id="CHEBI:36208"/>
    </ligand>
</feature>
<dbReference type="InterPro" id="IPR036291">
    <property type="entry name" value="NAD(P)-bd_dom_sf"/>
</dbReference>
<evidence type="ECO:0000256" key="5">
    <source>
        <dbReference type="ARBA" id="ARBA00023002"/>
    </source>
</evidence>
<dbReference type="Pfam" id="PF01488">
    <property type="entry name" value="Shikimate_DH"/>
    <property type="match status" value="1"/>
</dbReference>
<keyword evidence="3 8" id="KW-0028">Amino-acid biosynthesis</keyword>
<feature type="binding site" evidence="8">
    <location>
        <begin position="127"/>
        <end position="131"/>
    </location>
    <ligand>
        <name>NADP(+)</name>
        <dbReference type="ChEBI" id="CHEBI:58349"/>
    </ligand>
</feature>
<dbReference type="EMBL" id="WKKF01000007">
    <property type="protein sequence ID" value="MRX55925.1"/>
    <property type="molecule type" value="Genomic_DNA"/>
</dbReference>
<dbReference type="InterPro" id="IPR006151">
    <property type="entry name" value="Shikm_DH/Glu-tRNA_Rdtase"/>
</dbReference>
<evidence type="ECO:0000256" key="3">
    <source>
        <dbReference type="ARBA" id="ARBA00022605"/>
    </source>
</evidence>
<dbReference type="InterPro" id="IPR013708">
    <property type="entry name" value="Shikimate_DH-bd_N"/>
</dbReference>
<dbReference type="GO" id="GO:0005829">
    <property type="term" value="C:cytosol"/>
    <property type="evidence" value="ECO:0007669"/>
    <property type="project" value="TreeGrafter"/>
</dbReference>
<dbReference type="CDD" id="cd01065">
    <property type="entry name" value="NAD_bind_Shikimate_DH"/>
    <property type="match status" value="1"/>
</dbReference>
<dbReference type="Gene3D" id="3.40.50.10860">
    <property type="entry name" value="Leucine Dehydrogenase, chain A, domain 1"/>
    <property type="match status" value="1"/>
</dbReference>
<dbReference type="SUPFAM" id="SSF51735">
    <property type="entry name" value="NAD(P)-binding Rossmann-fold domains"/>
    <property type="match status" value="1"/>
</dbReference>
<evidence type="ECO:0000256" key="1">
    <source>
        <dbReference type="ARBA" id="ARBA00004871"/>
    </source>
</evidence>
<evidence type="ECO:0000256" key="8">
    <source>
        <dbReference type="HAMAP-Rule" id="MF_00222"/>
    </source>
</evidence>
<dbReference type="InterPro" id="IPR022893">
    <property type="entry name" value="Shikimate_DH_fam"/>
</dbReference>
<reference evidence="12 13" key="1">
    <citation type="submission" date="2019-11" db="EMBL/GenBank/DDBJ databases">
        <title>Bacillus idriensis genome.</title>
        <authorList>
            <person name="Konopka E.N."/>
            <person name="Newman J.D."/>
        </authorList>
    </citation>
    <scope>NUCLEOTIDE SEQUENCE [LARGE SCALE GENOMIC DNA]</scope>
    <source>
        <strain evidence="12 13">DSM 19097</strain>
    </source>
</reference>
<comment type="similarity">
    <text evidence="8">Belongs to the shikimate dehydrogenase family.</text>
</comment>
<evidence type="ECO:0000256" key="4">
    <source>
        <dbReference type="ARBA" id="ARBA00022857"/>
    </source>
</evidence>
<organism evidence="12 13">
    <name type="scientific">Metabacillus idriensis</name>
    <dbReference type="NCBI Taxonomy" id="324768"/>
    <lineage>
        <taxon>Bacteria</taxon>
        <taxon>Bacillati</taxon>
        <taxon>Bacillota</taxon>
        <taxon>Bacilli</taxon>
        <taxon>Bacillales</taxon>
        <taxon>Bacillaceae</taxon>
        <taxon>Metabacillus</taxon>
    </lineage>
</organism>
<feature type="domain" description="Shikimate dehydrogenase substrate binding N-terminal" evidence="10">
    <location>
        <begin position="7"/>
        <end position="89"/>
    </location>
</feature>
<dbReference type="RefSeq" id="WP_070874399.1">
    <property type="nucleotide sequence ID" value="NZ_CAJFZX010000001.1"/>
</dbReference>
<keyword evidence="5 8" id="KW-0560">Oxidoreductase</keyword>
<proteinExistence type="inferred from homology"/>
<feature type="binding site" evidence="8">
    <location>
        <position position="242"/>
    </location>
    <ligand>
        <name>NADP(+)</name>
        <dbReference type="ChEBI" id="CHEBI:58349"/>
    </ligand>
</feature>
<gene>
    <name evidence="8 12" type="primary">aroE</name>
    <name evidence="12" type="ORF">GJU41_18340</name>
</gene>
<evidence type="ECO:0000256" key="6">
    <source>
        <dbReference type="ARBA" id="ARBA00023141"/>
    </source>
</evidence>
<dbReference type="AlphaFoldDB" id="A0A6I2MBZ9"/>
<evidence type="ECO:0000256" key="2">
    <source>
        <dbReference type="ARBA" id="ARBA00012962"/>
    </source>
</evidence>
<dbReference type="GO" id="GO:0009423">
    <property type="term" value="P:chorismate biosynthetic process"/>
    <property type="evidence" value="ECO:0007669"/>
    <property type="project" value="UniProtKB-UniRule"/>
</dbReference>
<comment type="subunit">
    <text evidence="8">Homodimer.</text>
</comment>
<feature type="binding site" evidence="8">
    <location>
        <begin position="15"/>
        <end position="17"/>
    </location>
    <ligand>
        <name>shikimate</name>
        <dbReference type="ChEBI" id="CHEBI:36208"/>
    </ligand>
</feature>
<dbReference type="GO" id="GO:0019632">
    <property type="term" value="P:shikimate metabolic process"/>
    <property type="evidence" value="ECO:0007669"/>
    <property type="project" value="InterPro"/>
</dbReference>
<dbReference type="Pfam" id="PF18317">
    <property type="entry name" value="SDH_C"/>
    <property type="match status" value="1"/>
</dbReference>
<comment type="function">
    <text evidence="8">Involved in the biosynthesis of the chorismate, which leads to the biosynthesis of aromatic amino acids. Catalyzes the reversible NADPH linked reduction of 3-dehydroshikimate (DHSA) to yield shikimate (SA).</text>
</comment>
<evidence type="ECO:0000259" key="9">
    <source>
        <dbReference type="Pfam" id="PF01488"/>
    </source>
</evidence>
<dbReference type="Pfam" id="PF08501">
    <property type="entry name" value="Shikimate_dh_N"/>
    <property type="match status" value="1"/>
</dbReference>
<dbReference type="GO" id="GO:0008652">
    <property type="term" value="P:amino acid biosynthetic process"/>
    <property type="evidence" value="ECO:0007669"/>
    <property type="project" value="UniProtKB-KW"/>
</dbReference>
<comment type="pathway">
    <text evidence="1 8">Metabolic intermediate biosynthesis; chorismate biosynthesis; chorismate from D-erythrose 4-phosphate and phosphoenolpyruvate: step 4/7.</text>
</comment>
<dbReference type="PANTHER" id="PTHR21089">
    <property type="entry name" value="SHIKIMATE DEHYDROGENASE"/>
    <property type="match status" value="1"/>
</dbReference>
<name>A0A6I2MBZ9_9BACI</name>
<evidence type="ECO:0000313" key="13">
    <source>
        <dbReference type="Proteomes" id="UP000441585"/>
    </source>
</evidence>
<comment type="catalytic activity">
    <reaction evidence="7 8">
        <text>shikimate + NADP(+) = 3-dehydroshikimate + NADPH + H(+)</text>
        <dbReference type="Rhea" id="RHEA:17737"/>
        <dbReference type="ChEBI" id="CHEBI:15378"/>
        <dbReference type="ChEBI" id="CHEBI:16630"/>
        <dbReference type="ChEBI" id="CHEBI:36208"/>
        <dbReference type="ChEBI" id="CHEBI:57783"/>
        <dbReference type="ChEBI" id="CHEBI:58349"/>
        <dbReference type="EC" id="1.1.1.25"/>
    </reaction>
</comment>
<evidence type="ECO:0000256" key="7">
    <source>
        <dbReference type="ARBA" id="ARBA00049442"/>
    </source>
</evidence>
<feature type="binding site" evidence="8">
    <location>
        <begin position="151"/>
        <end position="156"/>
    </location>
    <ligand>
        <name>NADP(+)</name>
        <dbReference type="ChEBI" id="CHEBI:58349"/>
    </ligand>
</feature>
<feature type="domain" description="SDH C-terminal" evidence="11">
    <location>
        <begin position="242"/>
        <end position="271"/>
    </location>
</feature>
<feature type="binding site" evidence="8">
    <location>
        <position position="102"/>
    </location>
    <ligand>
        <name>shikimate</name>
        <dbReference type="ChEBI" id="CHEBI:36208"/>
    </ligand>
</feature>
<dbReference type="SUPFAM" id="SSF53223">
    <property type="entry name" value="Aminoacid dehydrogenase-like, N-terminal domain"/>
    <property type="match status" value="1"/>
</dbReference>
<dbReference type="InterPro" id="IPR046346">
    <property type="entry name" value="Aminoacid_DH-like_N_sf"/>
</dbReference>
<feature type="binding site" evidence="8">
    <location>
        <position position="221"/>
    </location>
    <ligand>
        <name>shikimate</name>
        <dbReference type="ChEBI" id="CHEBI:36208"/>
    </ligand>
</feature>
<evidence type="ECO:0000313" key="12">
    <source>
        <dbReference type="EMBL" id="MRX55925.1"/>
    </source>
</evidence>
<evidence type="ECO:0000259" key="11">
    <source>
        <dbReference type="Pfam" id="PF18317"/>
    </source>
</evidence>
<dbReference type="Proteomes" id="UP000441585">
    <property type="component" value="Unassembled WGS sequence"/>
</dbReference>
<accession>A0A6I2MBZ9</accession>
<keyword evidence="13" id="KW-1185">Reference proteome</keyword>
<dbReference type="EC" id="1.1.1.25" evidence="2 8"/>
<protein>
    <recommendedName>
        <fullName evidence="2 8">Shikimate dehydrogenase (NADP(+))</fullName>
        <shortName evidence="8">SDH</shortName>
        <ecNumber evidence="2 8">1.1.1.25</ecNumber>
    </recommendedName>
</protein>
<keyword evidence="6 8" id="KW-0057">Aromatic amino acid biosynthesis</keyword>
<comment type="caution">
    <text evidence="12">The sequence shown here is derived from an EMBL/GenBank/DDBJ whole genome shotgun (WGS) entry which is preliminary data.</text>
</comment>
<dbReference type="Gene3D" id="3.40.50.720">
    <property type="entry name" value="NAD(P)-binding Rossmann-like Domain"/>
    <property type="match status" value="1"/>
</dbReference>
<dbReference type="NCBIfam" id="NF001319">
    <property type="entry name" value="PRK00258.3-3"/>
    <property type="match status" value="1"/>
</dbReference>
<dbReference type="GO" id="GO:0004764">
    <property type="term" value="F:shikimate 3-dehydrogenase (NADP+) activity"/>
    <property type="evidence" value="ECO:0007669"/>
    <property type="project" value="UniProtKB-UniRule"/>
</dbReference>
<feature type="binding site" evidence="8">
    <location>
        <position position="219"/>
    </location>
    <ligand>
        <name>NADP(+)</name>
        <dbReference type="ChEBI" id="CHEBI:58349"/>
    </ligand>
</feature>
<dbReference type="PANTHER" id="PTHR21089:SF1">
    <property type="entry name" value="BIFUNCTIONAL 3-DEHYDROQUINATE DEHYDRATASE_SHIKIMATE DEHYDROGENASE, CHLOROPLASTIC"/>
    <property type="match status" value="1"/>
</dbReference>
<evidence type="ECO:0000259" key="10">
    <source>
        <dbReference type="Pfam" id="PF08501"/>
    </source>
</evidence>
<feature type="binding site" evidence="8">
    <location>
        <position position="87"/>
    </location>
    <ligand>
        <name>shikimate</name>
        <dbReference type="ChEBI" id="CHEBI:36208"/>
    </ligand>
</feature>
<dbReference type="HAMAP" id="MF_00222">
    <property type="entry name" value="Shikimate_DH_AroE"/>
    <property type="match status" value="1"/>
</dbReference>
<comment type="caution">
    <text evidence="8">Lacks conserved residue(s) required for the propagation of feature annotation.</text>
</comment>
<dbReference type="NCBIfam" id="TIGR00507">
    <property type="entry name" value="aroE"/>
    <property type="match status" value="1"/>
</dbReference>
<keyword evidence="4 8" id="KW-0521">NADP</keyword>
<feature type="binding site" evidence="8">
    <location>
        <position position="62"/>
    </location>
    <ligand>
        <name>shikimate</name>
        <dbReference type="ChEBI" id="CHEBI:36208"/>
    </ligand>
</feature>
<sequence>MNRVYGLIGCPVGHSMSPLIHNDAFLQKELKASYHAFHVEKDDLQTAIAGMKALGIAGFNVTIPHKVSIIPYLDKLDKSAELLGAVNTVLNKDGCLIGYNTDGQGYLQSLKHLLNKPLHEQRYLIIGAGGAARAIYFTLAAEGCERIDLANRTLAKAEQLMNVCPAPSAGRVLSLSESEQRLSDYDVIIQTTAIGMHPNTEQKPFELTNLKKGSIVSDIVYNPVKTALLKEAEMAGAQTLNGVGMFVHQAALSFEIWTGEKPNTARMSKLVYEQLGGFTC</sequence>
<feature type="domain" description="Quinate/shikimate 5-dehydrogenase/glutamyl-tRNA reductase" evidence="9">
    <location>
        <begin position="117"/>
        <end position="193"/>
    </location>
</feature>
<dbReference type="GO" id="GO:0050661">
    <property type="term" value="F:NADP binding"/>
    <property type="evidence" value="ECO:0007669"/>
    <property type="project" value="InterPro"/>
</dbReference>